<dbReference type="PANTHER" id="PTHR12994:SF17">
    <property type="entry name" value="LD30995P"/>
    <property type="match status" value="1"/>
</dbReference>
<reference evidence="1" key="1">
    <citation type="submission" date="2020-10" db="EMBL/GenBank/DDBJ databases">
        <authorList>
            <person name="Gilroy R."/>
        </authorList>
    </citation>
    <scope>NUCLEOTIDE SEQUENCE</scope>
    <source>
        <strain evidence="1">B1-20833</strain>
    </source>
</reference>
<dbReference type="Proteomes" id="UP000823661">
    <property type="component" value="Unassembled WGS sequence"/>
</dbReference>
<comment type="caution">
    <text evidence="1">The sequence shown here is derived from an EMBL/GenBank/DDBJ whole genome shotgun (WGS) entry which is preliminary data.</text>
</comment>
<evidence type="ECO:0000313" key="2">
    <source>
        <dbReference type="Proteomes" id="UP000823661"/>
    </source>
</evidence>
<accession>A0A9D9ERN5</accession>
<name>A0A9D9ERN5_9BACT</name>
<sequence length="607" mass="68519">MIRIKSLRPACKKDFIRPAAAFILSVCICLLASGTETRACTNIIVTRGASADGSNMVSYAADSHQLFGELYFHPAARWDRGSMLDVTEWDTGRPLGQIPQVPYTFQTVGNMNEHQLIIAETTYGGRGLADTTGTMDYGSLIYITLQRAKTAREAIKTIVDLANTYGYCSEGESFSIADKNEVWVMDLIGKGTEIVDGKNVRKGIVYVARRVPDGYICAHANQARISTFPLDDPENCIYAPDVISFAREMGWYDGPDEEFSFCDTYNPLNFGGMRGCEARAWSAFNILCDGQFTFEDENGNTVTRNAYDYIDYAMGYDTGKRFPLFVKPSRKLTVKDIADAMRDHFEGTPMDMTTDIGAGGNALPYRWRPMGFEYEGRTYVNERAIATQQTGFWFVAQSRPQFPDEIGALIWFGTDDAATSYLTPIYACITEVPESFRVGNGNMLTYSPTSAFWMCNRVANACYKMYNIMAPTVRDEIDRWEYAQMETVRTVDSTALEIYRKALDTPRRQISRNDRMKKTVDPYAGLKAYLTEYSVVSAQEIFQKWTELETLLLVKYMDGNVKAQNDDGSFVTNPYTDRIPDGITNPGYTEKWKEYVVKDHGEVIEER</sequence>
<dbReference type="GO" id="GO:0070004">
    <property type="term" value="F:cysteine-type exopeptidase activity"/>
    <property type="evidence" value="ECO:0007669"/>
    <property type="project" value="InterPro"/>
</dbReference>
<dbReference type="GO" id="GO:0006508">
    <property type="term" value="P:proteolysis"/>
    <property type="evidence" value="ECO:0007669"/>
    <property type="project" value="InterPro"/>
</dbReference>
<dbReference type="Pfam" id="PF03577">
    <property type="entry name" value="Peptidase_C69"/>
    <property type="match status" value="1"/>
</dbReference>
<dbReference type="AlphaFoldDB" id="A0A9D9ERN5"/>
<dbReference type="InterPro" id="IPR005322">
    <property type="entry name" value="Peptidase_C69"/>
</dbReference>
<dbReference type="EMBL" id="JADIMI010000058">
    <property type="protein sequence ID" value="MBO8452398.1"/>
    <property type="molecule type" value="Genomic_DNA"/>
</dbReference>
<reference evidence="1" key="2">
    <citation type="journal article" date="2021" name="PeerJ">
        <title>Extensive microbial diversity within the chicken gut microbiome revealed by metagenomics and culture.</title>
        <authorList>
            <person name="Gilroy R."/>
            <person name="Ravi A."/>
            <person name="Getino M."/>
            <person name="Pursley I."/>
            <person name="Horton D.L."/>
            <person name="Alikhan N.F."/>
            <person name="Baker D."/>
            <person name="Gharbi K."/>
            <person name="Hall N."/>
            <person name="Watson M."/>
            <person name="Adriaenssens E.M."/>
            <person name="Foster-Nyarko E."/>
            <person name="Jarju S."/>
            <person name="Secka A."/>
            <person name="Antonio M."/>
            <person name="Oren A."/>
            <person name="Chaudhuri R.R."/>
            <person name="La Ragione R."/>
            <person name="Hildebrand F."/>
            <person name="Pallen M.J."/>
        </authorList>
    </citation>
    <scope>NUCLEOTIDE SEQUENCE</scope>
    <source>
        <strain evidence="1">B1-20833</strain>
    </source>
</reference>
<protein>
    <submittedName>
        <fullName evidence="1">C69 family dipeptidase</fullName>
    </submittedName>
</protein>
<organism evidence="1 2">
    <name type="scientific">Candidatus Cryptobacteroides intestinavium</name>
    <dbReference type="NCBI Taxonomy" id="2840766"/>
    <lineage>
        <taxon>Bacteria</taxon>
        <taxon>Pseudomonadati</taxon>
        <taxon>Bacteroidota</taxon>
        <taxon>Bacteroidia</taxon>
        <taxon>Bacteroidales</taxon>
        <taxon>Candidatus Cryptobacteroides</taxon>
    </lineage>
</organism>
<dbReference type="GO" id="GO:0016805">
    <property type="term" value="F:dipeptidase activity"/>
    <property type="evidence" value="ECO:0007669"/>
    <property type="project" value="InterPro"/>
</dbReference>
<evidence type="ECO:0000313" key="1">
    <source>
        <dbReference type="EMBL" id="MBO8452398.1"/>
    </source>
</evidence>
<proteinExistence type="predicted"/>
<gene>
    <name evidence="1" type="ORF">IAC06_05895</name>
</gene>
<dbReference type="PANTHER" id="PTHR12994">
    <property type="entry name" value="SECERNIN"/>
    <property type="match status" value="1"/>
</dbReference>